<evidence type="ECO:0000313" key="1">
    <source>
        <dbReference type="EMBL" id="DBA03893.1"/>
    </source>
</evidence>
<dbReference type="AlphaFoldDB" id="A0AAV2ZAD4"/>
<proteinExistence type="predicted"/>
<accession>A0AAV2ZAD4</accession>
<organism evidence="1 2">
    <name type="scientific">Lagenidium giganteum</name>
    <dbReference type="NCBI Taxonomy" id="4803"/>
    <lineage>
        <taxon>Eukaryota</taxon>
        <taxon>Sar</taxon>
        <taxon>Stramenopiles</taxon>
        <taxon>Oomycota</taxon>
        <taxon>Peronosporomycetes</taxon>
        <taxon>Pythiales</taxon>
        <taxon>Pythiaceae</taxon>
    </lineage>
</organism>
<protein>
    <recommendedName>
        <fullName evidence="3">Secreted protein</fullName>
    </recommendedName>
</protein>
<keyword evidence="2" id="KW-1185">Reference proteome</keyword>
<evidence type="ECO:0000313" key="2">
    <source>
        <dbReference type="Proteomes" id="UP001146120"/>
    </source>
</evidence>
<sequence length="129" mass="14196">MTLSCCDVSCVGLASFSAILVQALHDIEVTRESSARHSVTATSPTPILVQEVHHIQVSARSCVIHRLDRAYFRSILVQETHHVEVTTSGCAIHCLSRASPELCVHPCREWNLQVSETCHIFDSFGCAPI</sequence>
<reference evidence="1" key="1">
    <citation type="submission" date="2022-11" db="EMBL/GenBank/DDBJ databases">
        <authorList>
            <person name="Morgan W.R."/>
            <person name="Tartar A."/>
        </authorList>
    </citation>
    <scope>NUCLEOTIDE SEQUENCE</scope>
    <source>
        <strain evidence="1">ARSEF 373</strain>
    </source>
</reference>
<comment type="caution">
    <text evidence="1">The sequence shown here is derived from an EMBL/GenBank/DDBJ whole genome shotgun (WGS) entry which is preliminary data.</text>
</comment>
<evidence type="ECO:0008006" key="3">
    <source>
        <dbReference type="Google" id="ProtNLM"/>
    </source>
</evidence>
<name>A0AAV2ZAD4_9STRA</name>
<reference evidence="1" key="2">
    <citation type="journal article" date="2023" name="Microbiol Resour">
        <title>Decontamination and Annotation of the Draft Genome Sequence of the Oomycete Lagenidium giganteum ARSEF 373.</title>
        <authorList>
            <person name="Morgan W.R."/>
            <person name="Tartar A."/>
        </authorList>
    </citation>
    <scope>NUCLEOTIDE SEQUENCE</scope>
    <source>
        <strain evidence="1">ARSEF 373</strain>
    </source>
</reference>
<gene>
    <name evidence="1" type="ORF">N0F65_004583</name>
</gene>
<dbReference type="Proteomes" id="UP001146120">
    <property type="component" value="Unassembled WGS sequence"/>
</dbReference>
<dbReference type="EMBL" id="DAKRPA010000014">
    <property type="protein sequence ID" value="DBA03893.1"/>
    <property type="molecule type" value="Genomic_DNA"/>
</dbReference>